<dbReference type="CDD" id="cd00383">
    <property type="entry name" value="trans_reg_C"/>
    <property type="match status" value="1"/>
</dbReference>
<dbReference type="SMART" id="SM00862">
    <property type="entry name" value="Trans_reg_C"/>
    <property type="match status" value="1"/>
</dbReference>
<feature type="domain" description="Response regulatory" evidence="10">
    <location>
        <begin position="5"/>
        <end position="119"/>
    </location>
</feature>
<dbReference type="PROSITE" id="PS51755">
    <property type="entry name" value="OMPR_PHOB"/>
    <property type="match status" value="1"/>
</dbReference>
<accession>A0ABT7SZJ2</accession>
<reference evidence="12 13" key="1">
    <citation type="submission" date="2023-06" db="EMBL/GenBank/DDBJ databases">
        <title>Alteromonas sp. ASW11-36 isolated from intertidal sand.</title>
        <authorList>
            <person name="Li Y."/>
        </authorList>
    </citation>
    <scope>NUCLEOTIDE SEQUENCE [LARGE SCALE GENOMIC DNA]</scope>
    <source>
        <strain evidence="12 13">ASW11-36</strain>
    </source>
</reference>
<keyword evidence="13" id="KW-1185">Reference proteome</keyword>
<evidence type="ECO:0000256" key="5">
    <source>
        <dbReference type="ARBA" id="ARBA00023015"/>
    </source>
</evidence>
<dbReference type="InterPro" id="IPR001789">
    <property type="entry name" value="Sig_transdc_resp-reg_receiver"/>
</dbReference>
<keyword evidence="7" id="KW-0804">Transcription</keyword>
<evidence type="ECO:0000256" key="4">
    <source>
        <dbReference type="ARBA" id="ARBA00023012"/>
    </source>
</evidence>
<dbReference type="InterPro" id="IPR016032">
    <property type="entry name" value="Sig_transdc_resp-reg_C-effctor"/>
</dbReference>
<dbReference type="PROSITE" id="PS50110">
    <property type="entry name" value="RESPONSE_REGULATORY"/>
    <property type="match status" value="1"/>
</dbReference>
<dbReference type="Pfam" id="PF00072">
    <property type="entry name" value="Response_reg"/>
    <property type="match status" value="1"/>
</dbReference>
<comment type="caution">
    <text evidence="12">The sequence shown here is derived from an EMBL/GenBank/DDBJ whole genome shotgun (WGS) entry which is preliminary data.</text>
</comment>
<evidence type="ECO:0000256" key="7">
    <source>
        <dbReference type="ARBA" id="ARBA00023163"/>
    </source>
</evidence>
<dbReference type="PANTHER" id="PTHR48111:SF39">
    <property type="entry name" value="TRANSCRIPTIONAL REGULATORY PROTEIN CPXR"/>
    <property type="match status" value="1"/>
</dbReference>
<dbReference type="InterPro" id="IPR039420">
    <property type="entry name" value="WalR-like"/>
</dbReference>
<dbReference type="SUPFAM" id="SSF46894">
    <property type="entry name" value="C-terminal effector domain of the bipartite response regulators"/>
    <property type="match status" value="1"/>
</dbReference>
<organism evidence="12 13">
    <name type="scientific">Alteromonas arenosi</name>
    <dbReference type="NCBI Taxonomy" id="3055817"/>
    <lineage>
        <taxon>Bacteria</taxon>
        <taxon>Pseudomonadati</taxon>
        <taxon>Pseudomonadota</taxon>
        <taxon>Gammaproteobacteria</taxon>
        <taxon>Alteromonadales</taxon>
        <taxon>Alteromonadaceae</taxon>
        <taxon>Alteromonas/Salinimonas group</taxon>
        <taxon>Alteromonas</taxon>
    </lineage>
</organism>
<dbReference type="InterPro" id="IPR001867">
    <property type="entry name" value="OmpR/PhoB-type_DNA-bd"/>
</dbReference>
<evidence type="ECO:0000256" key="9">
    <source>
        <dbReference type="PROSITE-ProRule" id="PRU01091"/>
    </source>
</evidence>
<keyword evidence="2" id="KW-0963">Cytoplasm</keyword>
<feature type="DNA-binding region" description="OmpR/PhoB-type" evidence="9">
    <location>
        <begin position="131"/>
        <end position="229"/>
    </location>
</feature>
<dbReference type="InterPro" id="IPR036388">
    <property type="entry name" value="WH-like_DNA-bd_sf"/>
</dbReference>
<keyword evidence="6 9" id="KW-0238">DNA-binding</keyword>
<dbReference type="SUPFAM" id="SSF52172">
    <property type="entry name" value="CheY-like"/>
    <property type="match status" value="1"/>
</dbReference>
<dbReference type="SMART" id="SM00448">
    <property type="entry name" value="REC"/>
    <property type="match status" value="1"/>
</dbReference>
<evidence type="ECO:0000256" key="2">
    <source>
        <dbReference type="ARBA" id="ARBA00022490"/>
    </source>
</evidence>
<feature type="domain" description="OmpR/PhoB-type" evidence="11">
    <location>
        <begin position="131"/>
        <end position="229"/>
    </location>
</feature>
<evidence type="ECO:0000259" key="10">
    <source>
        <dbReference type="PROSITE" id="PS50110"/>
    </source>
</evidence>
<evidence type="ECO:0000256" key="6">
    <source>
        <dbReference type="ARBA" id="ARBA00023125"/>
    </source>
</evidence>
<keyword evidence="4" id="KW-0902">Two-component regulatory system</keyword>
<dbReference type="RefSeq" id="WP_289366238.1">
    <property type="nucleotide sequence ID" value="NZ_JAUCBP010000011.1"/>
</dbReference>
<dbReference type="Gene3D" id="6.10.250.690">
    <property type="match status" value="1"/>
</dbReference>
<keyword evidence="3 8" id="KW-0597">Phosphoprotein</keyword>
<evidence type="ECO:0000256" key="8">
    <source>
        <dbReference type="PROSITE-ProRule" id="PRU00169"/>
    </source>
</evidence>
<evidence type="ECO:0000256" key="1">
    <source>
        <dbReference type="ARBA" id="ARBA00004496"/>
    </source>
</evidence>
<evidence type="ECO:0000256" key="3">
    <source>
        <dbReference type="ARBA" id="ARBA00022553"/>
    </source>
</evidence>
<dbReference type="Pfam" id="PF00486">
    <property type="entry name" value="Trans_reg_C"/>
    <property type="match status" value="1"/>
</dbReference>
<evidence type="ECO:0000313" key="12">
    <source>
        <dbReference type="EMBL" id="MDM7861606.1"/>
    </source>
</evidence>
<dbReference type="InterPro" id="IPR011006">
    <property type="entry name" value="CheY-like_superfamily"/>
</dbReference>
<dbReference type="Proteomes" id="UP001234343">
    <property type="component" value="Unassembled WGS sequence"/>
</dbReference>
<dbReference type="InterPro" id="IPR058124">
    <property type="entry name" value="CpxR-like_REC"/>
</dbReference>
<dbReference type="EMBL" id="JAUCBP010000011">
    <property type="protein sequence ID" value="MDM7861606.1"/>
    <property type="molecule type" value="Genomic_DNA"/>
</dbReference>
<keyword evidence="5" id="KW-0805">Transcription regulation</keyword>
<dbReference type="Gene3D" id="1.10.10.10">
    <property type="entry name" value="Winged helix-like DNA-binding domain superfamily/Winged helix DNA-binding domain"/>
    <property type="match status" value="1"/>
</dbReference>
<evidence type="ECO:0000259" key="11">
    <source>
        <dbReference type="PROSITE" id="PS51755"/>
    </source>
</evidence>
<dbReference type="Gene3D" id="3.40.50.2300">
    <property type="match status" value="1"/>
</dbReference>
<name>A0ABT7SZJ2_9ALTE</name>
<protein>
    <submittedName>
        <fullName evidence="12">Response regulator</fullName>
    </submittedName>
</protein>
<dbReference type="PANTHER" id="PTHR48111">
    <property type="entry name" value="REGULATOR OF RPOS"/>
    <property type="match status" value="1"/>
</dbReference>
<comment type="subcellular location">
    <subcellularLocation>
        <location evidence="1">Cytoplasm</location>
    </subcellularLocation>
</comment>
<proteinExistence type="predicted"/>
<evidence type="ECO:0000313" key="13">
    <source>
        <dbReference type="Proteomes" id="UP001234343"/>
    </source>
</evidence>
<feature type="modified residue" description="4-aspartylphosphate" evidence="8">
    <location>
        <position position="55"/>
    </location>
</feature>
<sequence length="231" mass="25930">MTNKKLLLIDDDVALTELLSEYLSPQGYDIQACHDGLSGLEYATSHSDIDVILLDVMMPAMDGFEVLKRLRQSHLTPVIMLTAKGDDYDRVLGLELGADDYLPKPFNHRELSARIKAMIRRSEHALQSSTQQSLSIGSIVLNPAKQEVHANGLRLELTGTEFMLLRLLMMNVGDLVTKEKISEQVLGRRLAAFDRSIDMHVSNIRKKLAERDVAEPIKTVRGAGYIFRQID</sequence>
<dbReference type="CDD" id="cd17623">
    <property type="entry name" value="REC_OmpR_CpxR"/>
    <property type="match status" value="1"/>
</dbReference>
<gene>
    <name evidence="12" type="ORF">QTP81_13480</name>
</gene>